<protein>
    <submittedName>
        <fullName evidence="2">Uncharacterized protein</fullName>
    </submittedName>
</protein>
<accession>A0A2S6I1T0</accession>
<feature type="transmembrane region" description="Helical" evidence="1">
    <location>
        <begin position="48"/>
        <end position="68"/>
    </location>
</feature>
<reference evidence="2 3" key="1">
    <citation type="submission" date="2018-02" db="EMBL/GenBank/DDBJ databases">
        <title>Genomic Encyclopedia of Archaeal and Bacterial Type Strains, Phase II (KMG-II): from individual species to whole genera.</title>
        <authorList>
            <person name="Goeker M."/>
        </authorList>
    </citation>
    <scope>NUCLEOTIDE SEQUENCE [LARGE SCALE GENOMIC DNA]</scope>
    <source>
        <strain evidence="2 3">DSM 29526</strain>
    </source>
</reference>
<keyword evidence="1" id="KW-0472">Membrane</keyword>
<keyword evidence="1" id="KW-0812">Transmembrane</keyword>
<gene>
    <name evidence="2" type="ORF">CLV84_2023</name>
</gene>
<comment type="caution">
    <text evidence="2">The sequence shown here is derived from an EMBL/GenBank/DDBJ whole genome shotgun (WGS) entry which is preliminary data.</text>
</comment>
<keyword evidence="1" id="KW-1133">Transmembrane helix</keyword>
<evidence type="ECO:0000313" key="2">
    <source>
        <dbReference type="EMBL" id="PPK85132.1"/>
    </source>
</evidence>
<dbReference type="AlphaFoldDB" id="A0A2S6I1T0"/>
<evidence type="ECO:0000256" key="1">
    <source>
        <dbReference type="SAM" id="Phobius"/>
    </source>
</evidence>
<keyword evidence="3" id="KW-1185">Reference proteome</keyword>
<organism evidence="2 3">
    <name type="scientific">Neolewinella xylanilytica</name>
    <dbReference type="NCBI Taxonomy" id="1514080"/>
    <lineage>
        <taxon>Bacteria</taxon>
        <taxon>Pseudomonadati</taxon>
        <taxon>Bacteroidota</taxon>
        <taxon>Saprospiria</taxon>
        <taxon>Saprospirales</taxon>
        <taxon>Lewinellaceae</taxon>
        <taxon>Neolewinella</taxon>
    </lineage>
</organism>
<dbReference type="Proteomes" id="UP000237662">
    <property type="component" value="Unassembled WGS sequence"/>
</dbReference>
<evidence type="ECO:0000313" key="3">
    <source>
        <dbReference type="Proteomes" id="UP000237662"/>
    </source>
</evidence>
<proteinExistence type="predicted"/>
<name>A0A2S6I1T0_9BACT</name>
<feature type="transmembrane region" description="Helical" evidence="1">
    <location>
        <begin position="21"/>
        <end position="42"/>
    </location>
</feature>
<sequence length="81" mass="9913">MLQDRSINNTMLCPAYRRKKYVLFLLRTFCLTALYVLLWDVYLIRFTLLLSVPFVTLYFFSLVGWRYFMERKIQRMREGIG</sequence>
<dbReference type="EMBL" id="PTJC01000006">
    <property type="protein sequence ID" value="PPK85132.1"/>
    <property type="molecule type" value="Genomic_DNA"/>
</dbReference>